<proteinExistence type="inferred from homology"/>
<keyword evidence="9 11" id="KW-1133">Transmembrane helix</keyword>
<dbReference type="GO" id="GO:0005886">
    <property type="term" value="C:plasma membrane"/>
    <property type="evidence" value="ECO:0007669"/>
    <property type="project" value="UniProtKB-SubCell"/>
</dbReference>
<comment type="similarity">
    <text evidence="4">Belongs to the CobD/CbiB family.</text>
</comment>
<dbReference type="EMBL" id="NMUF01000010">
    <property type="protein sequence ID" value="RFA99118.1"/>
    <property type="molecule type" value="Genomic_DNA"/>
</dbReference>
<evidence type="ECO:0000256" key="9">
    <source>
        <dbReference type="ARBA" id="ARBA00022989"/>
    </source>
</evidence>
<evidence type="ECO:0000256" key="7">
    <source>
        <dbReference type="ARBA" id="ARBA00022573"/>
    </source>
</evidence>
<feature type="transmembrane region" description="Helical" evidence="11">
    <location>
        <begin position="87"/>
        <end position="111"/>
    </location>
</feature>
<evidence type="ECO:0000313" key="14">
    <source>
        <dbReference type="Proteomes" id="UP000256877"/>
    </source>
</evidence>
<dbReference type="RefSeq" id="WP_116421140.1">
    <property type="nucleotide sequence ID" value="NZ_NMUE01000017.1"/>
</dbReference>
<dbReference type="GO" id="GO:0048472">
    <property type="term" value="F:threonine-phosphate decarboxylase activity"/>
    <property type="evidence" value="ECO:0007669"/>
    <property type="project" value="InterPro"/>
</dbReference>
<dbReference type="Proteomes" id="UP000256877">
    <property type="component" value="Unassembled WGS sequence"/>
</dbReference>
<keyword evidence="10 11" id="KW-0472">Membrane</keyword>
<evidence type="ECO:0000256" key="10">
    <source>
        <dbReference type="ARBA" id="ARBA00023136"/>
    </source>
</evidence>
<accession>A0A371R4X5</accession>
<dbReference type="GO" id="GO:0009236">
    <property type="term" value="P:cobalamin biosynthetic process"/>
    <property type="evidence" value="ECO:0007669"/>
    <property type="project" value="UniProtKB-UniPathway"/>
</dbReference>
<comment type="caution">
    <text evidence="13">The sequence shown here is derived from an EMBL/GenBank/DDBJ whole genome shotgun (WGS) entry which is preliminary data.</text>
</comment>
<dbReference type="UniPathway" id="UPA00148"/>
<sequence length="323" mass="34610">MCLCRRLSEAYIAVAISAALLAAKPGCLFSRAFCPDPLALAVALALEALDRPRRWRGHLVTNLIPPQIHPVSLIFKTGARLIGRGGLLRGVLVLITTSLPLTAAAVLYGLARGDGILWSVLEGYLLKLSFSITHITYGCLMGYDSGMACAVVKEFVRRDLSECEKGLVNSACIETAAESLVDSFASTLFWYGLLGLPGAWLQRSVNTADGLVGFRQYGPLGLPSALADTLMNFLPARLTSFFLLGVGGLRAPHALCHMERVESINARWPLASIAVALAVKLEKAGYYSIEGGGYPQDIDVYNALRLVNNTALAIATFTILAVL</sequence>
<evidence type="ECO:0000313" key="12">
    <source>
        <dbReference type="EMBL" id="RFA95968.1"/>
    </source>
</evidence>
<evidence type="ECO:0000256" key="1">
    <source>
        <dbReference type="ARBA" id="ARBA00003384"/>
    </source>
</evidence>
<dbReference type="InterPro" id="IPR004485">
    <property type="entry name" value="Cobalamin_biosynth_CobD/CbiB"/>
</dbReference>
<comment type="pathway">
    <text evidence="3">Cofactor biosynthesis; adenosylcobalamin biosynthesis.</text>
</comment>
<dbReference type="OrthoDB" id="46105at2157"/>
<name>A0A371R4X5_9CREN</name>
<evidence type="ECO:0000256" key="8">
    <source>
        <dbReference type="ARBA" id="ARBA00022692"/>
    </source>
</evidence>
<comment type="function">
    <text evidence="1">Converts cobyric acid to cobinamide by the addition of aminopropanol on the F carboxylic group.</text>
</comment>
<evidence type="ECO:0000256" key="11">
    <source>
        <dbReference type="SAM" id="Phobius"/>
    </source>
</evidence>
<dbReference type="Pfam" id="PF03186">
    <property type="entry name" value="CobD_Cbib"/>
    <property type="match status" value="1"/>
</dbReference>
<dbReference type="PANTHER" id="PTHR34308:SF1">
    <property type="entry name" value="COBALAMIN BIOSYNTHESIS PROTEIN CBIB"/>
    <property type="match status" value="1"/>
</dbReference>
<reference evidence="14 15" key="1">
    <citation type="submission" date="2017-07" db="EMBL/GenBank/DDBJ databases">
        <title>Draft genome sequence of aerobic hyperthermophilic archaea, Pyrobaculum aerophilum YKB31 and YKB32.</title>
        <authorList>
            <person name="Mochizuki T."/>
            <person name="Berliner A.J."/>
            <person name="Yoshida-Takashima Y."/>
            <person name="Takaki Y."/>
            <person name="Nunoura T."/>
            <person name="Takai K."/>
        </authorList>
    </citation>
    <scope>NUCLEOTIDE SEQUENCE [LARGE SCALE GENOMIC DNA]</scope>
    <source>
        <strain evidence="12 15">YKB31</strain>
        <strain evidence="13 14">YKB32</strain>
    </source>
</reference>
<evidence type="ECO:0000313" key="15">
    <source>
        <dbReference type="Proteomes" id="UP000257123"/>
    </source>
</evidence>
<organism evidence="13 14">
    <name type="scientific">Pyrobaculum aerophilum</name>
    <dbReference type="NCBI Taxonomy" id="13773"/>
    <lineage>
        <taxon>Archaea</taxon>
        <taxon>Thermoproteota</taxon>
        <taxon>Thermoprotei</taxon>
        <taxon>Thermoproteales</taxon>
        <taxon>Thermoproteaceae</taxon>
        <taxon>Pyrobaculum</taxon>
    </lineage>
</organism>
<keyword evidence="6" id="KW-1003">Cell membrane</keyword>
<dbReference type="EMBL" id="NMUE01000017">
    <property type="protein sequence ID" value="RFA95968.1"/>
    <property type="molecule type" value="Genomic_DNA"/>
</dbReference>
<gene>
    <name evidence="12" type="ORF">CGL51_06580</name>
    <name evidence="13" type="ORF">CGL52_05230</name>
</gene>
<dbReference type="Proteomes" id="UP000257123">
    <property type="component" value="Unassembled WGS sequence"/>
</dbReference>
<evidence type="ECO:0000256" key="3">
    <source>
        <dbReference type="ARBA" id="ARBA00004953"/>
    </source>
</evidence>
<dbReference type="AlphaFoldDB" id="A0A371R4X5"/>
<evidence type="ECO:0000256" key="5">
    <source>
        <dbReference type="ARBA" id="ARBA00016185"/>
    </source>
</evidence>
<protein>
    <recommendedName>
        <fullName evidence="5">Probable cobalamin biosynthesis protein CobD</fullName>
    </recommendedName>
</protein>
<evidence type="ECO:0000256" key="2">
    <source>
        <dbReference type="ARBA" id="ARBA00004651"/>
    </source>
</evidence>
<keyword evidence="8 11" id="KW-0812">Transmembrane</keyword>
<comment type="subcellular location">
    <subcellularLocation>
        <location evidence="2">Cell membrane</location>
        <topology evidence="2">Multi-pass membrane protein</topology>
    </subcellularLocation>
</comment>
<evidence type="ECO:0000313" key="13">
    <source>
        <dbReference type="EMBL" id="RFA99118.1"/>
    </source>
</evidence>
<evidence type="ECO:0000256" key="6">
    <source>
        <dbReference type="ARBA" id="ARBA00022475"/>
    </source>
</evidence>
<evidence type="ECO:0000256" key="4">
    <source>
        <dbReference type="ARBA" id="ARBA00006263"/>
    </source>
</evidence>
<keyword evidence="7" id="KW-0169">Cobalamin biosynthesis</keyword>
<dbReference type="PANTHER" id="PTHR34308">
    <property type="entry name" value="COBALAMIN BIOSYNTHESIS PROTEIN CBIB"/>
    <property type="match status" value="1"/>
</dbReference>